<organism evidence="1 2">
    <name type="scientific">Kitasatospora cystarginea</name>
    <dbReference type="NCBI Taxonomy" id="58350"/>
    <lineage>
        <taxon>Bacteria</taxon>
        <taxon>Bacillati</taxon>
        <taxon>Actinomycetota</taxon>
        <taxon>Actinomycetes</taxon>
        <taxon>Kitasatosporales</taxon>
        <taxon>Streptomycetaceae</taxon>
        <taxon>Kitasatospora</taxon>
    </lineage>
</organism>
<evidence type="ECO:0000313" key="2">
    <source>
        <dbReference type="Proteomes" id="UP001500305"/>
    </source>
</evidence>
<dbReference type="Proteomes" id="UP001500305">
    <property type="component" value="Unassembled WGS sequence"/>
</dbReference>
<protein>
    <submittedName>
        <fullName evidence="1">Isoamylase</fullName>
    </submittedName>
</protein>
<accession>A0ABP5RWK8</accession>
<keyword evidence="2" id="KW-1185">Reference proteome</keyword>
<evidence type="ECO:0000313" key="1">
    <source>
        <dbReference type="EMBL" id="GAA2275719.1"/>
    </source>
</evidence>
<sequence length="91" mass="10253">MLERTKSGKTIDVTFVLPAHHPAGETSVVGDFNRWTPGRHPLRPRPDGTRAVTVTLPRHEHISFRYLAHGDYWFDDEGADGHDGQNSLLHT</sequence>
<dbReference type="InterPro" id="IPR013783">
    <property type="entry name" value="Ig-like_fold"/>
</dbReference>
<name>A0ABP5RWK8_9ACTN</name>
<gene>
    <name evidence="1" type="ORF">GCM10010430_72040</name>
</gene>
<reference evidence="2" key="1">
    <citation type="journal article" date="2019" name="Int. J. Syst. Evol. Microbiol.">
        <title>The Global Catalogue of Microorganisms (GCM) 10K type strain sequencing project: providing services to taxonomists for standard genome sequencing and annotation.</title>
        <authorList>
            <consortium name="The Broad Institute Genomics Platform"/>
            <consortium name="The Broad Institute Genome Sequencing Center for Infectious Disease"/>
            <person name="Wu L."/>
            <person name="Ma J."/>
        </authorList>
    </citation>
    <scope>NUCLEOTIDE SEQUENCE [LARGE SCALE GENOMIC DNA]</scope>
    <source>
        <strain evidence="2">JCM 7356</strain>
    </source>
</reference>
<dbReference type="SUPFAM" id="SSF81296">
    <property type="entry name" value="E set domains"/>
    <property type="match status" value="1"/>
</dbReference>
<comment type="caution">
    <text evidence="1">The sequence shown here is derived from an EMBL/GenBank/DDBJ whole genome shotgun (WGS) entry which is preliminary data.</text>
</comment>
<dbReference type="EMBL" id="BAAATR010000052">
    <property type="protein sequence ID" value="GAA2275719.1"/>
    <property type="molecule type" value="Genomic_DNA"/>
</dbReference>
<dbReference type="InterPro" id="IPR014756">
    <property type="entry name" value="Ig_E-set"/>
</dbReference>
<dbReference type="Gene3D" id="2.60.40.10">
    <property type="entry name" value="Immunoglobulins"/>
    <property type="match status" value="1"/>
</dbReference>
<proteinExistence type="predicted"/>
<dbReference type="RefSeq" id="WP_344640789.1">
    <property type="nucleotide sequence ID" value="NZ_BAAATR010000052.1"/>
</dbReference>
<dbReference type="CDD" id="cd07184">
    <property type="entry name" value="E_set_Isoamylase_like_N"/>
    <property type="match status" value="1"/>
</dbReference>